<keyword evidence="2" id="KW-1185">Reference proteome</keyword>
<dbReference type="InterPro" id="IPR038084">
    <property type="entry name" value="PduO/GlcC-like_sf"/>
</dbReference>
<dbReference type="SUPFAM" id="SSF143744">
    <property type="entry name" value="GlcG-like"/>
    <property type="match status" value="1"/>
</dbReference>
<protein>
    <submittedName>
        <fullName evidence="1">Glcg protein</fullName>
    </submittedName>
</protein>
<accession>A0A1P8JR61</accession>
<dbReference type="Pfam" id="PF03928">
    <property type="entry name" value="HbpS-like"/>
    <property type="match status" value="1"/>
</dbReference>
<dbReference type="Gene3D" id="3.30.450.150">
    <property type="entry name" value="Haem-degrading domain"/>
    <property type="match status" value="1"/>
</dbReference>
<dbReference type="STRING" id="1842727.RD110_02505"/>
<evidence type="ECO:0000313" key="2">
    <source>
        <dbReference type="Proteomes" id="UP000186609"/>
    </source>
</evidence>
<dbReference type="InterPro" id="IPR052517">
    <property type="entry name" value="GlcG_carb_metab_protein"/>
</dbReference>
<dbReference type="AlphaFoldDB" id="A0A1P8JR61"/>
<dbReference type="InterPro" id="IPR005624">
    <property type="entry name" value="PduO/GlcC-like"/>
</dbReference>
<dbReference type="Proteomes" id="UP000186609">
    <property type="component" value="Chromosome"/>
</dbReference>
<proteinExistence type="predicted"/>
<dbReference type="RefSeq" id="WP_076196378.1">
    <property type="nucleotide sequence ID" value="NZ_CP019236.1"/>
</dbReference>
<name>A0A1P8JR61_9BURK</name>
<dbReference type="PANTHER" id="PTHR34309:SF1">
    <property type="entry name" value="PROTEIN GLCG"/>
    <property type="match status" value="1"/>
</dbReference>
<dbReference type="OrthoDB" id="9815788at2"/>
<dbReference type="KEGG" id="rhy:RD110_02505"/>
<evidence type="ECO:0000313" key="1">
    <source>
        <dbReference type="EMBL" id="APW36221.1"/>
    </source>
</evidence>
<dbReference type="PANTHER" id="PTHR34309">
    <property type="entry name" value="SLR1406 PROTEIN"/>
    <property type="match status" value="1"/>
</dbReference>
<organism evidence="1 2">
    <name type="scientific">Rhodoferax koreensis</name>
    <dbReference type="NCBI Taxonomy" id="1842727"/>
    <lineage>
        <taxon>Bacteria</taxon>
        <taxon>Pseudomonadati</taxon>
        <taxon>Pseudomonadota</taxon>
        <taxon>Betaproteobacteria</taxon>
        <taxon>Burkholderiales</taxon>
        <taxon>Comamonadaceae</taxon>
        <taxon>Rhodoferax</taxon>
    </lineage>
</organism>
<gene>
    <name evidence="1" type="ORF">RD110_02505</name>
</gene>
<dbReference type="EMBL" id="CP019236">
    <property type="protein sequence ID" value="APW36221.1"/>
    <property type="molecule type" value="Genomic_DNA"/>
</dbReference>
<reference evidence="1 2" key="1">
    <citation type="submission" date="2017-01" db="EMBL/GenBank/DDBJ databases">
        <authorList>
            <person name="Mah S.A."/>
            <person name="Swanson W.J."/>
            <person name="Moy G.W."/>
            <person name="Vacquier V.D."/>
        </authorList>
    </citation>
    <scope>NUCLEOTIDE SEQUENCE [LARGE SCALE GENOMIC DNA]</scope>
    <source>
        <strain evidence="1 2">DCY110</strain>
    </source>
</reference>
<sequence>MTSFTTPHLKLTHAGALQLLTAAVAKATAMQQPQCIAIVDDGCNLLAFLRMDGAKVLSEKSALHKAMTAASSRVPTGNTAVDLETRLALATGGQVTNLKGGLPIVVDGHVIGGIGVGSGTGDQDREVANAALAALAALAGARTFE</sequence>